<feature type="transmembrane region" description="Helical" evidence="1">
    <location>
        <begin position="28"/>
        <end position="48"/>
    </location>
</feature>
<gene>
    <name evidence="3" type="ORF">BC739_005023</name>
</gene>
<dbReference type="Gene3D" id="3.30.70.270">
    <property type="match status" value="1"/>
</dbReference>
<dbReference type="Pfam" id="PF00990">
    <property type="entry name" value="GGDEF"/>
    <property type="match status" value="1"/>
</dbReference>
<accession>A0ABR6BMI1</accession>
<name>A0ABR6BMI1_9PSEU</name>
<organism evidence="3 4">
    <name type="scientific">Kutzneria viridogrisea</name>
    <dbReference type="NCBI Taxonomy" id="47990"/>
    <lineage>
        <taxon>Bacteria</taxon>
        <taxon>Bacillati</taxon>
        <taxon>Actinomycetota</taxon>
        <taxon>Actinomycetes</taxon>
        <taxon>Pseudonocardiales</taxon>
        <taxon>Pseudonocardiaceae</taxon>
        <taxon>Kutzneria</taxon>
    </lineage>
</organism>
<protein>
    <submittedName>
        <fullName evidence="3">Diguanylate cyclase (GGDEF)-like protein</fullName>
    </submittedName>
</protein>
<keyword evidence="4" id="KW-1185">Reference proteome</keyword>
<dbReference type="SMART" id="SM00267">
    <property type="entry name" value="GGDEF"/>
    <property type="match status" value="1"/>
</dbReference>
<dbReference type="PANTHER" id="PTHR45138">
    <property type="entry name" value="REGULATORY COMPONENTS OF SENSORY TRANSDUCTION SYSTEM"/>
    <property type="match status" value="1"/>
</dbReference>
<feature type="transmembrane region" description="Helical" evidence="1">
    <location>
        <begin position="94"/>
        <end position="114"/>
    </location>
</feature>
<feature type="transmembrane region" description="Helical" evidence="1">
    <location>
        <begin position="134"/>
        <end position="155"/>
    </location>
</feature>
<dbReference type="RefSeq" id="WP_182838508.1">
    <property type="nucleotide sequence ID" value="NZ_BAAABQ010000025.1"/>
</dbReference>
<proteinExistence type="predicted"/>
<feature type="transmembrane region" description="Helical" evidence="1">
    <location>
        <begin position="167"/>
        <end position="194"/>
    </location>
</feature>
<evidence type="ECO:0000259" key="2">
    <source>
        <dbReference type="PROSITE" id="PS50887"/>
    </source>
</evidence>
<dbReference type="InterPro" id="IPR050469">
    <property type="entry name" value="Diguanylate_Cyclase"/>
</dbReference>
<dbReference type="PROSITE" id="PS50887">
    <property type="entry name" value="GGDEF"/>
    <property type="match status" value="1"/>
</dbReference>
<keyword evidence="1" id="KW-1133">Transmembrane helix</keyword>
<keyword evidence="1" id="KW-0812">Transmembrane</keyword>
<evidence type="ECO:0000313" key="4">
    <source>
        <dbReference type="Proteomes" id="UP000517916"/>
    </source>
</evidence>
<feature type="transmembrane region" description="Helical" evidence="1">
    <location>
        <begin position="214"/>
        <end position="243"/>
    </location>
</feature>
<evidence type="ECO:0000256" key="1">
    <source>
        <dbReference type="SAM" id="Phobius"/>
    </source>
</evidence>
<reference evidence="3 4" key="1">
    <citation type="submission" date="2020-08" db="EMBL/GenBank/DDBJ databases">
        <title>Genomic Encyclopedia of Archaeal and Bacterial Type Strains, Phase II (KMG-II): from individual species to whole genera.</title>
        <authorList>
            <person name="Goeker M."/>
        </authorList>
    </citation>
    <scope>NUCLEOTIDE SEQUENCE [LARGE SCALE GENOMIC DNA]</scope>
    <source>
        <strain evidence="3 4">DSM 43850</strain>
    </source>
</reference>
<evidence type="ECO:0000313" key="3">
    <source>
        <dbReference type="EMBL" id="MBA8927817.1"/>
    </source>
</evidence>
<feature type="domain" description="GGDEF" evidence="2">
    <location>
        <begin position="281"/>
        <end position="415"/>
    </location>
</feature>
<dbReference type="Proteomes" id="UP000517916">
    <property type="component" value="Unassembled WGS sequence"/>
</dbReference>
<dbReference type="InterPro" id="IPR000160">
    <property type="entry name" value="GGDEF_dom"/>
</dbReference>
<dbReference type="SUPFAM" id="SSF55073">
    <property type="entry name" value="Nucleotide cyclase"/>
    <property type="match status" value="1"/>
</dbReference>
<dbReference type="EMBL" id="JACJID010000003">
    <property type="protein sequence ID" value="MBA8927817.1"/>
    <property type="molecule type" value="Genomic_DNA"/>
</dbReference>
<dbReference type="InterPro" id="IPR029787">
    <property type="entry name" value="Nucleotide_cyclase"/>
</dbReference>
<sequence length="418" mass="44982">MIVSGGHRDNPATGRPGWALWRQANRPLVCYVLAVDLLAAVLTVRALLTIPIGLSQLLPFLVLLACGLLYTEVSQPIERVREQHASSPHIDLNSVWMFAAILLLQPGLAALVIATSYGYRWLRVRRHVVYRQVFSAAATTLAAFATSAVLGLLSARPFAAMPHDVPTFAAVVLAGLVFLVCNTVLLTVAVRAATPGGTVRSALGSRADYLLESATIGLGVLLAWALVDWPVVLLLIGMITLVLHRCVLIRQFREQARTDGKTGLLQATAWTDRARGELARAGASLLMIDLDHFKQINDEHGHLAGDVVLRAVADTIRAQVRGYDPVGRFGGEEFVVLLPRIDRGRAESVAERIRQAILLLEVRLPAATVTGLSASIGVAVCPAANAVVERLLHAADTALYEAKNSGRNRVVSAAHTSW</sequence>
<dbReference type="PANTHER" id="PTHR45138:SF9">
    <property type="entry name" value="DIGUANYLATE CYCLASE DGCM-RELATED"/>
    <property type="match status" value="1"/>
</dbReference>
<dbReference type="NCBIfam" id="TIGR00254">
    <property type="entry name" value="GGDEF"/>
    <property type="match status" value="1"/>
</dbReference>
<keyword evidence="1" id="KW-0472">Membrane</keyword>
<dbReference type="InterPro" id="IPR043128">
    <property type="entry name" value="Rev_trsase/Diguanyl_cyclase"/>
</dbReference>
<dbReference type="CDD" id="cd01949">
    <property type="entry name" value="GGDEF"/>
    <property type="match status" value="1"/>
</dbReference>
<comment type="caution">
    <text evidence="3">The sequence shown here is derived from an EMBL/GenBank/DDBJ whole genome shotgun (WGS) entry which is preliminary data.</text>
</comment>